<dbReference type="InterPro" id="IPR031872">
    <property type="entry name" value="NDC10_II"/>
</dbReference>
<dbReference type="EMBL" id="LT554051">
    <property type="protein sequence ID" value="SAM03133.1"/>
    <property type="molecule type" value="Genomic_DNA"/>
</dbReference>
<dbReference type="InterPro" id="IPR038279">
    <property type="entry name" value="Ndc10_dom2_sf"/>
</dbReference>
<name>A0A163JZK0_ABSGL</name>
<protein>
    <recommendedName>
        <fullName evidence="1">Ndc10 domain-containing protein</fullName>
    </recommendedName>
</protein>
<gene>
    <name evidence="2" type="primary">ABSGL_08951.1 scaffold 10588</name>
</gene>
<evidence type="ECO:0000313" key="2">
    <source>
        <dbReference type="EMBL" id="SAM03133.1"/>
    </source>
</evidence>
<dbReference type="Pfam" id="PF16787">
    <property type="entry name" value="NDC10_II"/>
    <property type="match status" value="1"/>
</dbReference>
<reference evidence="2" key="1">
    <citation type="submission" date="2016-04" db="EMBL/GenBank/DDBJ databases">
        <authorList>
            <person name="Evans L.H."/>
            <person name="Alamgir A."/>
            <person name="Owens N."/>
            <person name="Weber N.D."/>
            <person name="Virtaneva K."/>
            <person name="Barbian K."/>
            <person name="Babar A."/>
            <person name="Rosenke K."/>
        </authorList>
    </citation>
    <scope>NUCLEOTIDE SEQUENCE [LARGE SCALE GENOMIC DNA]</scope>
    <source>
        <strain evidence="2">CBS 101.48</strain>
    </source>
</reference>
<sequence length="117" mass="13461">MMRLISDFPTNGRSFYLVRAVLDPPSSLCKMLFPAIDKWHGRPAVKKLSPDNNNPIQPMIPKTFIQDSVLMMELHPSYPIWQHSIFFDPTYLSFKRDLLQIEAQEHDPAITMCASAL</sequence>
<accession>A0A163JZK0</accession>
<evidence type="ECO:0000259" key="1">
    <source>
        <dbReference type="Pfam" id="PF16787"/>
    </source>
</evidence>
<keyword evidence="3" id="KW-1185">Reference proteome</keyword>
<dbReference type="GO" id="GO:0003677">
    <property type="term" value="F:DNA binding"/>
    <property type="evidence" value="ECO:0007669"/>
    <property type="project" value="InterPro"/>
</dbReference>
<dbReference type="AlphaFoldDB" id="A0A163JZK0"/>
<evidence type="ECO:0000313" key="3">
    <source>
        <dbReference type="Proteomes" id="UP000078561"/>
    </source>
</evidence>
<dbReference type="Proteomes" id="UP000078561">
    <property type="component" value="Unassembled WGS sequence"/>
</dbReference>
<dbReference type="InParanoid" id="A0A163JZK0"/>
<dbReference type="Gene3D" id="1.10.443.20">
    <property type="entry name" value="Centromere DNA-binding protein complex CBF3 subunit, domain 2"/>
    <property type="match status" value="1"/>
</dbReference>
<proteinExistence type="predicted"/>
<organism evidence="2">
    <name type="scientific">Absidia glauca</name>
    <name type="common">Pin mould</name>
    <dbReference type="NCBI Taxonomy" id="4829"/>
    <lineage>
        <taxon>Eukaryota</taxon>
        <taxon>Fungi</taxon>
        <taxon>Fungi incertae sedis</taxon>
        <taxon>Mucoromycota</taxon>
        <taxon>Mucoromycotina</taxon>
        <taxon>Mucoromycetes</taxon>
        <taxon>Mucorales</taxon>
        <taxon>Cunninghamellaceae</taxon>
        <taxon>Absidia</taxon>
    </lineage>
</organism>
<dbReference type="OrthoDB" id="120763at2759"/>
<feature type="domain" description="Ndc10" evidence="1">
    <location>
        <begin position="9"/>
        <end position="91"/>
    </location>
</feature>